<dbReference type="EMBL" id="AFRT01000110">
    <property type="protein sequence ID" value="ELU45279.1"/>
    <property type="molecule type" value="Genomic_DNA"/>
</dbReference>
<dbReference type="Proteomes" id="UP000011668">
    <property type="component" value="Unassembled WGS sequence"/>
</dbReference>
<dbReference type="HOGENOM" id="CLU_1705434_0_0_1"/>
<protein>
    <submittedName>
        <fullName evidence="1">Uncharacterized protein</fullName>
    </submittedName>
</protein>
<keyword evidence="2" id="KW-1185">Reference proteome</keyword>
<reference evidence="1 2" key="1">
    <citation type="journal article" date="2013" name="Nat. Commun.">
        <title>The evolution and pathogenic mechanisms of the rice sheath blight pathogen.</title>
        <authorList>
            <person name="Zheng A."/>
            <person name="Lin R."/>
            <person name="Xu L."/>
            <person name="Qin P."/>
            <person name="Tang C."/>
            <person name="Ai P."/>
            <person name="Zhang D."/>
            <person name="Liu Y."/>
            <person name="Sun Z."/>
            <person name="Feng H."/>
            <person name="Wang Y."/>
            <person name="Chen Y."/>
            <person name="Liang X."/>
            <person name="Fu R."/>
            <person name="Li Q."/>
            <person name="Zhang J."/>
            <person name="Yu X."/>
            <person name="Xie Z."/>
            <person name="Ding L."/>
            <person name="Guan P."/>
            <person name="Tang J."/>
            <person name="Liang Y."/>
            <person name="Wang S."/>
            <person name="Deng Q."/>
            <person name="Li S."/>
            <person name="Zhu J."/>
            <person name="Wang L."/>
            <person name="Liu H."/>
            <person name="Li P."/>
        </authorList>
    </citation>
    <scope>NUCLEOTIDE SEQUENCE [LARGE SCALE GENOMIC DNA]</scope>
    <source>
        <strain evidence="2">AG-1 IA</strain>
    </source>
</reference>
<evidence type="ECO:0000313" key="2">
    <source>
        <dbReference type="Proteomes" id="UP000011668"/>
    </source>
</evidence>
<sequence length="154" mass="17684">MSLCQTNFAAFELGSQRKKFRRLRCDFNILALPYDRIVENVGHIARTGQITCRPFGRRLFGLRNPATQVSARLYPVKTLIWWQIFRPIMDTLNVQPPRRTRVLNYLPSCEFINPAVHLCHPGDAIFKQDNFPRASTRVIKGDCPGLEILVLGLC</sequence>
<name>L8X9E6_THACA</name>
<organism evidence="1 2">
    <name type="scientific">Thanatephorus cucumeris (strain AG1-IA)</name>
    <name type="common">Rice sheath blight fungus</name>
    <name type="synonym">Rhizoctonia solani</name>
    <dbReference type="NCBI Taxonomy" id="983506"/>
    <lineage>
        <taxon>Eukaryota</taxon>
        <taxon>Fungi</taxon>
        <taxon>Dikarya</taxon>
        <taxon>Basidiomycota</taxon>
        <taxon>Agaricomycotina</taxon>
        <taxon>Agaricomycetes</taxon>
        <taxon>Cantharellales</taxon>
        <taxon>Ceratobasidiaceae</taxon>
        <taxon>Rhizoctonia</taxon>
        <taxon>Rhizoctonia solani AG-1</taxon>
    </lineage>
</organism>
<accession>L8X9E6</accession>
<gene>
    <name evidence="1" type="ORF">AG1IA_00681</name>
</gene>
<dbReference type="AlphaFoldDB" id="L8X9E6"/>
<comment type="caution">
    <text evidence="1">The sequence shown here is derived from an EMBL/GenBank/DDBJ whole genome shotgun (WGS) entry which is preliminary data.</text>
</comment>
<evidence type="ECO:0000313" key="1">
    <source>
        <dbReference type="EMBL" id="ELU45279.1"/>
    </source>
</evidence>
<proteinExistence type="predicted"/>